<dbReference type="RefSeq" id="WP_146210542.1">
    <property type="nucleotide sequence ID" value="NZ_QGLK01000004.1"/>
</dbReference>
<reference evidence="2 3" key="1">
    <citation type="submission" date="2018-05" db="EMBL/GenBank/DDBJ databases">
        <title>Reference genomes for bee gut microbiota database.</title>
        <authorList>
            <person name="Ellegaard K.M."/>
        </authorList>
    </citation>
    <scope>NUCLEOTIDE SEQUENCE [LARGE SCALE GENOMIC DNA]</scope>
    <source>
        <strain evidence="2 3">ESL0199</strain>
    </source>
</reference>
<feature type="compositionally biased region" description="Polar residues" evidence="1">
    <location>
        <begin position="7"/>
        <end position="16"/>
    </location>
</feature>
<feature type="region of interest" description="Disordered" evidence="1">
    <location>
        <begin position="1"/>
        <end position="24"/>
    </location>
</feature>
<dbReference type="EMBL" id="QGLK01000004">
    <property type="protein sequence ID" value="PXY88011.1"/>
    <property type="molecule type" value="Genomic_DNA"/>
</dbReference>
<dbReference type="OrthoDB" id="4822274at2"/>
<gene>
    <name evidence="2" type="ORF">DKK74_05000</name>
</gene>
<accession>A0A318MVH6</accession>
<name>A0A318MVH6_9BIFI</name>
<comment type="caution">
    <text evidence="2">The sequence shown here is derived from an EMBL/GenBank/DDBJ whole genome shotgun (WGS) entry which is preliminary data.</text>
</comment>
<evidence type="ECO:0000313" key="2">
    <source>
        <dbReference type="EMBL" id="PXY88011.1"/>
    </source>
</evidence>
<sequence>MVETNEHGSLTFSPTRSHARRKPRMMRKRLAFYRQADSSIFLDMDLDRTSNADSTRSSGLHDLVRESGQDVQTSDGDVPGVVQSLSKASEDLYEEVSALPLDQDHQFSYAIVGGFNSNAITVEVGDIDREQHDLDWIALLTFTGCQITYLRPDKSGYVFALADDDAYVYCDKDPCEECVFKCKNGFVLYLHCAQHGVFSLPLSPRRKNNNRIDRG</sequence>
<dbReference type="AlphaFoldDB" id="A0A318MVH6"/>
<feature type="region of interest" description="Disordered" evidence="1">
    <location>
        <begin position="52"/>
        <end position="79"/>
    </location>
</feature>
<protein>
    <submittedName>
        <fullName evidence="2">Uncharacterized protein</fullName>
    </submittedName>
</protein>
<proteinExistence type="predicted"/>
<organism evidence="2 3">
    <name type="scientific">Bifidobacterium asteroides</name>
    <dbReference type="NCBI Taxonomy" id="1684"/>
    <lineage>
        <taxon>Bacteria</taxon>
        <taxon>Bacillati</taxon>
        <taxon>Actinomycetota</taxon>
        <taxon>Actinomycetes</taxon>
        <taxon>Bifidobacteriales</taxon>
        <taxon>Bifidobacteriaceae</taxon>
        <taxon>Bifidobacterium</taxon>
    </lineage>
</organism>
<dbReference type="Proteomes" id="UP000248128">
    <property type="component" value="Unassembled WGS sequence"/>
</dbReference>
<evidence type="ECO:0000313" key="3">
    <source>
        <dbReference type="Proteomes" id="UP000248128"/>
    </source>
</evidence>
<evidence type="ECO:0000256" key="1">
    <source>
        <dbReference type="SAM" id="MobiDB-lite"/>
    </source>
</evidence>